<dbReference type="PANTHER" id="PTHR33083">
    <property type="entry name" value="EXPRESSED PROTEIN"/>
    <property type="match status" value="1"/>
</dbReference>
<keyword evidence="3" id="KW-1185">Reference proteome</keyword>
<dbReference type="AlphaFoldDB" id="A0A9R0JKZ3"/>
<dbReference type="OrthoDB" id="672058at2759"/>
<dbReference type="KEGG" id="soe:110777863"/>
<reference evidence="4" key="2">
    <citation type="submission" date="2025-08" db="UniProtKB">
        <authorList>
            <consortium name="RefSeq"/>
        </authorList>
    </citation>
    <scope>IDENTIFICATION</scope>
    <source>
        <tissue evidence="4">Leaf</tissue>
    </source>
</reference>
<evidence type="ECO:0000313" key="4">
    <source>
        <dbReference type="RefSeq" id="XP_021838140.1"/>
    </source>
</evidence>
<evidence type="ECO:0000313" key="3">
    <source>
        <dbReference type="Proteomes" id="UP000813463"/>
    </source>
</evidence>
<dbReference type="PANTHER" id="PTHR33083:SF49">
    <property type="entry name" value="SENESCENCE REGULATOR"/>
    <property type="match status" value="1"/>
</dbReference>
<feature type="region of interest" description="Disordered" evidence="2">
    <location>
        <begin position="16"/>
        <end position="45"/>
    </location>
</feature>
<evidence type="ECO:0000256" key="2">
    <source>
        <dbReference type="SAM" id="MobiDB-lite"/>
    </source>
</evidence>
<proteinExistence type="inferred from homology"/>
<dbReference type="RefSeq" id="XP_021838140.1">
    <property type="nucleotide sequence ID" value="XM_021982448.2"/>
</dbReference>
<reference evidence="3" key="1">
    <citation type="journal article" date="2021" name="Nat. Commun.">
        <title>Genomic analyses provide insights into spinach domestication and the genetic basis of agronomic traits.</title>
        <authorList>
            <person name="Cai X."/>
            <person name="Sun X."/>
            <person name="Xu C."/>
            <person name="Sun H."/>
            <person name="Wang X."/>
            <person name="Ge C."/>
            <person name="Zhang Z."/>
            <person name="Wang Q."/>
            <person name="Fei Z."/>
            <person name="Jiao C."/>
            <person name="Wang Q."/>
        </authorList>
    </citation>
    <scope>NUCLEOTIDE SEQUENCE [LARGE SCALE GENOMIC DNA]</scope>
    <source>
        <strain evidence="3">cv. Varoflay</strain>
    </source>
</reference>
<dbReference type="GeneID" id="110777863"/>
<protein>
    <submittedName>
        <fullName evidence="4">Protein S40-1</fullName>
    </submittedName>
</protein>
<name>A0A9R0JKZ3_SPIOL</name>
<sequence>MADFFEFEESDIVFSDESSSDDQTVLEDHSSISRSSRRRSKISRWKKVKKCSVPVNIPARSNSSSPSSSPRYDAVGQFFDDDNGMIPPHVILDRRSSGFNDSYDKNARVKNLFLVRNSILKLTGFLES</sequence>
<dbReference type="Pfam" id="PF04520">
    <property type="entry name" value="Senescence_reg"/>
    <property type="match status" value="1"/>
</dbReference>
<dbReference type="GO" id="GO:0010150">
    <property type="term" value="P:leaf senescence"/>
    <property type="evidence" value="ECO:0007669"/>
    <property type="project" value="UniProtKB-ARBA"/>
</dbReference>
<comment type="similarity">
    <text evidence="1">Belongs to the senescence regulator S40 family.</text>
</comment>
<accession>A0A9R0JKZ3</accession>
<dbReference type="Proteomes" id="UP000813463">
    <property type="component" value="Chromosome 5"/>
</dbReference>
<feature type="compositionally biased region" description="Basic residues" evidence="2">
    <location>
        <begin position="35"/>
        <end position="45"/>
    </location>
</feature>
<organism evidence="3 4">
    <name type="scientific">Spinacia oleracea</name>
    <name type="common">Spinach</name>
    <dbReference type="NCBI Taxonomy" id="3562"/>
    <lineage>
        <taxon>Eukaryota</taxon>
        <taxon>Viridiplantae</taxon>
        <taxon>Streptophyta</taxon>
        <taxon>Embryophyta</taxon>
        <taxon>Tracheophyta</taxon>
        <taxon>Spermatophyta</taxon>
        <taxon>Magnoliopsida</taxon>
        <taxon>eudicotyledons</taxon>
        <taxon>Gunneridae</taxon>
        <taxon>Pentapetalae</taxon>
        <taxon>Caryophyllales</taxon>
        <taxon>Chenopodiaceae</taxon>
        <taxon>Chenopodioideae</taxon>
        <taxon>Anserineae</taxon>
        <taxon>Spinacia</taxon>
    </lineage>
</organism>
<gene>
    <name evidence="4" type="primary">LOC110777863</name>
</gene>
<dbReference type="InterPro" id="IPR007608">
    <property type="entry name" value="Senescence_reg_S40"/>
</dbReference>
<evidence type="ECO:0000256" key="1">
    <source>
        <dbReference type="ARBA" id="ARBA00034773"/>
    </source>
</evidence>